<feature type="compositionally biased region" description="Acidic residues" evidence="1">
    <location>
        <begin position="13"/>
        <end position="45"/>
    </location>
</feature>
<sequence>MSFPRSMSKPPSDADEDMGDSEGEGERVDGDDEEAGQEEVEEGEGTEASISPESSKRRSLDVTGMMVDTNGEPSPTSPIAIDNKGRGRRSGGHLAYSHSSSSRGHDIMGRDDEMDVDESPASPATSSIPSSTRSSIRGGSKGSRGRISSLSYSDARLAEPQLDRTTASGSPFRPPRESISTSPVDELARSQYAAPQPSVTNPEDMSAPPGSAVQPTRDGQAEHHEEGDQHPHHHHGPAHLLKSIGGIFHRHKHTHSDKAHTPSSESAHQRTVSDNDMTGANGFSSSTGVSSLSSLLSSNPKMSTNASETFETPPAPSMAPPDAGVISRPPVSRDTSAVRSPRTHASPGLAKPVTPRVRTRDELSETTGLHGVPGLGEVAVTSNEGSRRARVE</sequence>
<feature type="compositionally biased region" description="Low complexity" evidence="1">
    <location>
        <begin position="119"/>
        <end position="138"/>
    </location>
</feature>
<dbReference type="Proteomes" id="UP001182556">
    <property type="component" value="Unassembled WGS sequence"/>
</dbReference>
<proteinExistence type="predicted"/>
<evidence type="ECO:0000313" key="3">
    <source>
        <dbReference type="Proteomes" id="UP001182556"/>
    </source>
</evidence>
<feature type="compositionally biased region" description="Polar residues" evidence="1">
    <location>
        <begin position="299"/>
        <end position="310"/>
    </location>
</feature>
<reference evidence="2" key="1">
    <citation type="submission" date="2023-02" db="EMBL/GenBank/DDBJ databases">
        <title>Identification and recombinant expression of a fungal hydrolase from Papiliotrema laurentii that hydrolyzes apple cutin and clears colloidal polyester polyurethane.</title>
        <authorList>
            <consortium name="DOE Joint Genome Institute"/>
            <person name="Roman V.A."/>
            <person name="Bojanowski C."/>
            <person name="Crable B.R."/>
            <person name="Wagner D.N."/>
            <person name="Hung C.S."/>
            <person name="Nadeau L.J."/>
            <person name="Schratz L."/>
            <person name="Haridas S."/>
            <person name="Pangilinan J."/>
            <person name="Lipzen A."/>
            <person name="Na H."/>
            <person name="Yan M."/>
            <person name="Ng V."/>
            <person name="Grigoriev I.V."/>
            <person name="Spatafora J.W."/>
            <person name="Barlow D."/>
            <person name="Biffinger J."/>
            <person name="Kelley-Loughnane N."/>
            <person name="Varaljay V.A."/>
            <person name="Crookes-Goodson W.J."/>
        </authorList>
    </citation>
    <scope>NUCLEOTIDE SEQUENCE</scope>
    <source>
        <strain evidence="2">5307AH</strain>
    </source>
</reference>
<dbReference type="AlphaFoldDB" id="A0AAD9FUC8"/>
<feature type="region of interest" description="Disordered" evidence="1">
    <location>
        <begin position="1"/>
        <end position="392"/>
    </location>
</feature>
<dbReference type="EMBL" id="JAODAN010000002">
    <property type="protein sequence ID" value="KAK1926283.1"/>
    <property type="molecule type" value="Genomic_DNA"/>
</dbReference>
<feature type="compositionally biased region" description="Polar residues" evidence="1">
    <location>
        <begin position="274"/>
        <end position="283"/>
    </location>
</feature>
<name>A0AAD9FUC8_PAPLA</name>
<accession>A0AAD9FUC8</accession>
<comment type="caution">
    <text evidence="2">The sequence shown here is derived from an EMBL/GenBank/DDBJ whole genome shotgun (WGS) entry which is preliminary data.</text>
</comment>
<keyword evidence="3" id="KW-1185">Reference proteome</keyword>
<evidence type="ECO:0000256" key="1">
    <source>
        <dbReference type="SAM" id="MobiDB-lite"/>
    </source>
</evidence>
<feature type="compositionally biased region" description="Basic and acidic residues" evidence="1">
    <location>
        <begin position="219"/>
        <end position="230"/>
    </location>
</feature>
<feature type="compositionally biased region" description="Low complexity" evidence="1">
    <location>
        <begin position="284"/>
        <end position="298"/>
    </location>
</feature>
<protein>
    <submittedName>
        <fullName evidence="2">Uncharacterized protein</fullName>
    </submittedName>
</protein>
<evidence type="ECO:0000313" key="2">
    <source>
        <dbReference type="EMBL" id="KAK1926283.1"/>
    </source>
</evidence>
<organism evidence="2 3">
    <name type="scientific">Papiliotrema laurentii</name>
    <name type="common">Cryptococcus laurentii</name>
    <dbReference type="NCBI Taxonomy" id="5418"/>
    <lineage>
        <taxon>Eukaryota</taxon>
        <taxon>Fungi</taxon>
        <taxon>Dikarya</taxon>
        <taxon>Basidiomycota</taxon>
        <taxon>Agaricomycotina</taxon>
        <taxon>Tremellomycetes</taxon>
        <taxon>Tremellales</taxon>
        <taxon>Rhynchogastremaceae</taxon>
        <taxon>Papiliotrema</taxon>
    </lineage>
</organism>
<gene>
    <name evidence="2" type="ORF">DB88DRAFT_157487</name>
</gene>